<comment type="caution">
    <text evidence="2">The sequence shown here is derived from an EMBL/GenBank/DDBJ whole genome shotgun (WGS) entry which is preliminary data.</text>
</comment>
<dbReference type="InterPro" id="IPR046357">
    <property type="entry name" value="PPIase_dom_sf"/>
</dbReference>
<dbReference type="Gene3D" id="3.10.50.40">
    <property type="match status" value="1"/>
</dbReference>
<name>A0ABS0AXM3_9BACT</name>
<sequence length="412" mass="47491">MKGLYMSKPKISSIKLRSDFSDLQGAEIDGSLIKLSRSSPQQGRKRWVNFPKKFWALTYASIFFFSTLFLPLLAEVGEIEMETPSFIESSTAANKEPRLIINNRPLAKVNGRVISLYDVVKKMDLFLYDYYPNQTFPTTDRYQYYMSRWQPTLEEMIADELVLMDAEQKEIKVSDGEVREELEKRFGPNIMSNIDKVNFQYEEAREMIRNGIIVGQLIGMKVHSKAFQTATPQAIKVAYEEYVQEHPPEDEWTYQVLSIRGKDKEVCASLAQKAYAFLHNEGKSLEDVASTLEEEGVTIALSDDYSGPTQKISSAHLQAIQELDKGTYSAPVSQVSRSDNSMVQRIFFLKDQVKNLPETFDKMHDKLKNELLFKIADKEKEVYIHTLKKRFGYDVHSPNFELPENYRPFALL</sequence>
<evidence type="ECO:0000313" key="2">
    <source>
        <dbReference type="EMBL" id="MBF5058892.1"/>
    </source>
</evidence>
<evidence type="ECO:0008006" key="4">
    <source>
        <dbReference type="Google" id="ProtNLM"/>
    </source>
</evidence>
<evidence type="ECO:0000256" key="1">
    <source>
        <dbReference type="SAM" id="Phobius"/>
    </source>
</evidence>
<reference evidence="2 3" key="1">
    <citation type="submission" date="2020-01" db="EMBL/GenBank/DDBJ databases">
        <title>Draft genome sequence of Cand. Neptunochlamydia vexilliferae K9.</title>
        <authorList>
            <person name="Schulz F."/>
            <person name="Koestlbacher S."/>
            <person name="Wascher F."/>
            <person name="Pizzetti I."/>
            <person name="Horn M."/>
        </authorList>
    </citation>
    <scope>NUCLEOTIDE SEQUENCE [LARGE SCALE GENOMIC DNA]</scope>
    <source>
        <strain evidence="2 3">K9</strain>
    </source>
</reference>
<dbReference type="Proteomes" id="UP001194714">
    <property type="component" value="Unassembled WGS sequence"/>
</dbReference>
<keyword evidence="1" id="KW-1133">Transmembrane helix</keyword>
<protein>
    <recommendedName>
        <fullName evidence="4">PpiC domain-containing protein</fullName>
    </recommendedName>
</protein>
<evidence type="ECO:0000313" key="3">
    <source>
        <dbReference type="Proteomes" id="UP001194714"/>
    </source>
</evidence>
<keyword evidence="1" id="KW-0812">Transmembrane</keyword>
<dbReference type="EMBL" id="JAAEJV010000005">
    <property type="protein sequence ID" value="MBF5058892.1"/>
    <property type="molecule type" value="Genomic_DNA"/>
</dbReference>
<organism evidence="2 3">
    <name type="scientific">Candidatus Neptunichlamydia vexilliferae</name>
    <dbReference type="NCBI Taxonomy" id="1651774"/>
    <lineage>
        <taxon>Bacteria</taxon>
        <taxon>Pseudomonadati</taxon>
        <taxon>Chlamydiota</taxon>
        <taxon>Chlamydiia</taxon>
        <taxon>Parachlamydiales</taxon>
        <taxon>Simkaniaceae</taxon>
        <taxon>Candidatus Neptunichlamydia</taxon>
    </lineage>
</organism>
<dbReference type="Gene3D" id="1.10.4030.10">
    <property type="entry name" value="Porin chaperone SurA, peptide-binding domain"/>
    <property type="match status" value="1"/>
</dbReference>
<dbReference type="SUPFAM" id="SSF109998">
    <property type="entry name" value="Triger factor/SurA peptide-binding domain-like"/>
    <property type="match status" value="1"/>
</dbReference>
<dbReference type="InterPro" id="IPR027304">
    <property type="entry name" value="Trigger_fact/SurA_dom_sf"/>
</dbReference>
<feature type="transmembrane region" description="Helical" evidence="1">
    <location>
        <begin position="54"/>
        <end position="74"/>
    </location>
</feature>
<keyword evidence="3" id="KW-1185">Reference proteome</keyword>
<gene>
    <name evidence="2" type="ORF">NEPTK9_000392</name>
</gene>
<accession>A0ABS0AXM3</accession>
<proteinExistence type="predicted"/>
<keyword evidence="1" id="KW-0472">Membrane</keyword>